<proteinExistence type="predicted"/>
<dbReference type="GeneID" id="37039481"/>
<evidence type="ECO:0000313" key="2">
    <source>
        <dbReference type="Proteomes" id="UP000245783"/>
    </source>
</evidence>
<reference evidence="1 2" key="1">
    <citation type="journal article" date="2018" name="Mol. Biol. Evol.">
        <title>Broad Genomic Sampling Reveals a Smut Pathogenic Ancestry of the Fungal Clade Ustilaginomycotina.</title>
        <authorList>
            <person name="Kijpornyongpan T."/>
            <person name="Mondo S.J."/>
            <person name="Barry K."/>
            <person name="Sandor L."/>
            <person name="Lee J."/>
            <person name="Lipzen A."/>
            <person name="Pangilinan J."/>
            <person name="LaButti K."/>
            <person name="Hainaut M."/>
            <person name="Henrissat B."/>
            <person name="Grigoriev I.V."/>
            <person name="Spatafora J.W."/>
            <person name="Aime M.C."/>
        </authorList>
    </citation>
    <scope>NUCLEOTIDE SEQUENCE [LARGE SCALE GENOMIC DNA]</scope>
    <source>
        <strain evidence="1 2">MCA 4658</strain>
    </source>
</reference>
<evidence type="ECO:0000313" key="1">
    <source>
        <dbReference type="EMBL" id="PWN43469.1"/>
    </source>
</evidence>
<dbReference type="Proteomes" id="UP000245783">
    <property type="component" value="Unassembled WGS sequence"/>
</dbReference>
<dbReference type="EMBL" id="KZ819369">
    <property type="protein sequence ID" value="PWN43469.1"/>
    <property type="molecule type" value="Genomic_DNA"/>
</dbReference>
<protein>
    <submittedName>
        <fullName evidence="1">Uncharacterized protein</fullName>
    </submittedName>
</protein>
<dbReference type="InParanoid" id="A0A316W1B0"/>
<organism evidence="1 2">
    <name type="scientific">Ceraceosorus guamensis</name>
    <dbReference type="NCBI Taxonomy" id="1522189"/>
    <lineage>
        <taxon>Eukaryota</taxon>
        <taxon>Fungi</taxon>
        <taxon>Dikarya</taxon>
        <taxon>Basidiomycota</taxon>
        <taxon>Ustilaginomycotina</taxon>
        <taxon>Exobasidiomycetes</taxon>
        <taxon>Ceraceosorales</taxon>
        <taxon>Ceraceosoraceae</taxon>
        <taxon>Ceraceosorus</taxon>
    </lineage>
</organism>
<dbReference type="AlphaFoldDB" id="A0A316W1B0"/>
<sequence>MEGRCPADFEAWLGVRTCPQMTLKLVVSSATISGTVAGEIYPHPQKKVSPSETFSVVDSFTIVGQAATQTPSGTHVFTFNAPSLTIACTFCRVASHQSSTRLSCAAPHEPRWTFGSPLHACGPASTTFADC</sequence>
<accession>A0A316W1B0</accession>
<gene>
    <name evidence="1" type="ORF">IE81DRAFT_75729</name>
</gene>
<dbReference type="RefSeq" id="XP_025370629.1">
    <property type="nucleotide sequence ID" value="XM_025517611.1"/>
</dbReference>
<name>A0A316W1B0_9BASI</name>
<keyword evidence="2" id="KW-1185">Reference proteome</keyword>